<dbReference type="Gene3D" id="3.30.1780.10">
    <property type="entry name" value="ornithine cyclodeaminase, domain 1"/>
    <property type="match status" value="1"/>
</dbReference>
<dbReference type="InterPro" id="IPR023401">
    <property type="entry name" value="ODC_N"/>
</dbReference>
<gene>
    <name evidence="1" type="ORF">AABB81_10210</name>
</gene>
<dbReference type="EMBL" id="JBCDNA010000002">
    <property type="protein sequence ID" value="MEL4456269.1"/>
    <property type="molecule type" value="Genomic_DNA"/>
</dbReference>
<keyword evidence="2" id="KW-1185">Reference proteome</keyword>
<evidence type="ECO:0000313" key="1">
    <source>
        <dbReference type="EMBL" id="MEL4456269.1"/>
    </source>
</evidence>
<dbReference type="InterPro" id="IPR003462">
    <property type="entry name" value="ODC_Mu_crystall"/>
</dbReference>
<name>A0ABU9L3R2_9FLAO</name>
<dbReference type="Gene3D" id="3.40.50.720">
    <property type="entry name" value="NAD(P)-binding Rossmann-like Domain"/>
    <property type="match status" value="1"/>
</dbReference>
<dbReference type="InterPro" id="IPR036291">
    <property type="entry name" value="NAD(P)-bd_dom_sf"/>
</dbReference>
<dbReference type="PANTHER" id="PTHR13812">
    <property type="entry name" value="KETIMINE REDUCTASE MU-CRYSTALLIN"/>
    <property type="match status" value="1"/>
</dbReference>
<dbReference type="PIRSF" id="PIRSF001439">
    <property type="entry name" value="CryM"/>
    <property type="match status" value="1"/>
</dbReference>
<dbReference type="NCBIfam" id="NF004793">
    <property type="entry name" value="PRK06141.1"/>
    <property type="match status" value="1"/>
</dbReference>
<protein>
    <submittedName>
        <fullName evidence="1">Ornithine cyclodeaminase family protein</fullName>
    </submittedName>
</protein>
<accession>A0ABU9L3R2</accession>
<organism evidence="1 2">
    <name type="scientific">Lutimonas vermicola</name>
    <dbReference type="NCBI Taxonomy" id="414288"/>
    <lineage>
        <taxon>Bacteria</taxon>
        <taxon>Pseudomonadati</taxon>
        <taxon>Bacteroidota</taxon>
        <taxon>Flavobacteriia</taxon>
        <taxon>Flavobacteriales</taxon>
        <taxon>Flavobacteriaceae</taxon>
        <taxon>Lutimonas</taxon>
    </lineage>
</organism>
<dbReference type="SUPFAM" id="SSF51735">
    <property type="entry name" value="NAD(P)-binding Rossmann-fold domains"/>
    <property type="match status" value="1"/>
</dbReference>
<dbReference type="PANTHER" id="PTHR13812:SF19">
    <property type="entry name" value="KETIMINE REDUCTASE MU-CRYSTALLIN"/>
    <property type="match status" value="1"/>
</dbReference>
<reference evidence="1 2" key="1">
    <citation type="submission" date="2024-04" db="EMBL/GenBank/DDBJ databases">
        <title>whole genome sequencing of Lutimonas vermicola strain IMCC1616.</title>
        <authorList>
            <person name="Bae S.S."/>
        </authorList>
    </citation>
    <scope>NUCLEOTIDE SEQUENCE [LARGE SCALE GENOMIC DNA]</scope>
    <source>
        <strain evidence="1 2">IMCC1616</strain>
    </source>
</reference>
<sequence>MDQFPYINSEFMESNTDFKELINALKKGFSKKTVETPMRHHHDYPNPEEEIDSTLLLMPSWEAGKDLGVKIVSVNPHNGKFNLPSIQGTYIYIDGHKGTVRAILDAKALTAKRTAAASALAASYLAKSDASTMLMLGTGALSVNLIKAHACVRPIKKVFVWGRNFKKAKLIAGQFEDLAIEVIPVEDYLQTLPEADIISCATLSKEPLVPGKLLRPGQHLDLVGAYKKDMREADDEAVIRSVIFLDTYQGGLKESGDIVIPMRLGILQESDVKADLFELCSGSKKGRASNQEITFFKSVGHASEDLIGARYFYGQWEAIKQSNNEKVS</sequence>
<dbReference type="Proteomes" id="UP001474120">
    <property type="component" value="Unassembled WGS sequence"/>
</dbReference>
<comment type="caution">
    <text evidence="1">The sequence shown here is derived from an EMBL/GenBank/DDBJ whole genome shotgun (WGS) entry which is preliminary data.</text>
</comment>
<dbReference type="RefSeq" id="WP_342160355.1">
    <property type="nucleotide sequence ID" value="NZ_JBCDNA010000002.1"/>
</dbReference>
<proteinExistence type="predicted"/>
<dbReference type="Pfam" id="PF02423">
    <property type="entry name" value="OCD_Mu_crystall"/>
    <property type="match status" value="1"/>
</dbReference>
<evidence type="ECO:0000313" key="2">
    <source>
        <dbReference type="Proteomes" id="UP001474120"/>
    </source>
</evidence>